<reference evidence="1 2" key="1">
    <citation type="submission" date="2024-04" db="EMBL/GenBank/DDBJ databases">
        <title>Tritrichomonas musculus Genome.</title>
        <authorList>
            <person name="Alves-Ferreira E."/>
            <person name="Grigg M."/>
            <person name="Lorenzi H."/>
            <person name="Galac M."/>
        </authorList>
    </citation>
    <scope>NUCLEOTIDE SEQUENCE [LARGE SCALE GENOMIC DNA]</scope>
    <source>
        <strain evidence="1 2">EAF2021</strain>
    </source>
</reference>
<evidence type="ECO:0008006" key="3">
    <source>
        <dbReference type="Google" id="ProtNLM"/>
    </source>
</evidence>
<keyword evidence="2" id="KW-1185">Reference proteome</keyword>
<dbReference type="EMBL" id="JAPFFF010000060">
    <property type="protein sequence ID" value="KAK8837368.1"/>
    <property type="molecule type" value="Genomic_DNA"/>
</dbReference>
<gene>
    <name evidence="1" type="ORF">M9Y10_036801</name>
</gene>
<protein>
    <recommendedName>
        <fullName evidence="3">DUF1152 domain-containing protein</fullName>
    </recommendedName>
</protein>
<dbReference type="Pfam" id="PF06626">
    <property type="entry name" value="DUF1152"/>
    <property type="match status" value="1"/>
</dbReference>
<evidence type="ECO:0000313" key="1">
    <source>
        <dbReference type="EMBL" id="KAK8837368.1"/>
    </source>
</evidence>
<sequence length="371" mass="41936">MDFEPIWLKHIKDQKVKTILITGCGGGFDFTHSLLLIPTIIQLQKRFVIISNSFTQINLMKDYPVVYESKEDKRNIGRLITPKETEFRGYFPEIHLANFLAQRYGQDHGNVVYGHNANETSHKSNVEFYSMIINQHSIDMVITIDGGSDSLMRGDENDVATIYEDWLSLATISDLIDQFKGQILYGDLLMVGIGVDRFHGASDASSLRAIAELTRMGGFLGNCSIMPCSEGLHVYSDFIEYHNSKSSTSSIIQSMVLASSVGQFGPSSVKEIRCVERDLSNVPKSAINVLKLTQDGKDFSGCGNDRVDPKTTYIWPVMSNIYGFDIKVIVKRNPNVFLLRDEKIFTRFMKHRENMPVENFPRQQDICPFSS</sequence>
<dbReference type="InterPro" id="IPR010581">
    <property type="entry name" value="DUF1152"/>
</dbReference>
<dbReference type="Proteomes" id="UP001470230">
    <property type="component" value="Unassembled WGS sequence"/>
</dbReference>
<evidence type="ECO:0000313" key="2">
    <source>
        <dbReference type="Proteomes" id="UP001470230"/>
    </source>
</evidence>
<accession>A0ABR2GTV3</accession>
<proteinExistence type="predicted"/>
<name>A0ABR2GTV3_9EUKA</name>
<comment type="caution">
    <text evidence="1">The sequence shown here is derived from an EMBL/GenBank/DDBJ whole genome shotgun (WGS) entry which is preliminary data.</text>
</comment>
<organism evidence="1 2">
    <name type="scientific">Tritrichomonas musculus</name>
    <dbReference type="NCBI Taxonomy" id="1915356"/>
    <lineage>
        <taxon>Eukaryota</taxon>
        <taxon>Metamonada</taxon>
        <taxon>Parabasalia</taxon>
        <taxon>Tritrichomonadida</taxon>
        <taxon>Tritrichomonadidae</taxon>
        <taxon>Tritrichomonas</taxon>
    </lineage>
</organism>